<comment type="caution">
    <text evidence="2">The sequence shown here is derived from an EMBL/GenBank/DDBJ whole genome shotgun (WGS) entry which is preliminary data.</text>
</comment>
<dbReference type="EMBL" id="LAZR01000862">
    <property type="protein sequence ID" value="KKN56012.1"/>
    <property type="molecule type" value="Genomic_DNA"/>
</dbReference>
<evidence type="ECO:0000256" key="1">
    <source>
        <dbReference type="SAM" id="Phobius"/>
    </source>
</evidence>
<protein>
    <submittedName>
        <fullName evidence="2">Uncharacterized protein</fullName>
    </submittedName>
</protein>
<sequence length="38" mass="4298">MEPITTIILILTQIANILIIGGIVLTIFKPMYRLWTSP</sequence>
<proteinExistence type="predicted"/>
<keyword evidence="1" id="KW-0812">Transmembrane</keyword>
<feature type="transmembrane region" description="Helical" evidence="1">
    <location>
        <begin position="6"/>
        <end position="28"/>
    </location>
</feature>
<organism evidence="2">
    <name type="scientific">marine sediment metagenome</name>
    <dbReference type="NCBI Taxonomy" id="412755"/>
    <lineage>
        <taxon>unclassified sequences</taxon>
        <taxon>metagenomes</taxon>
        <taxon>ecological metagenomes</taxon>
    </lineage>
</organism>
<dbReference type="AlphaFoldDB" id="A0A0F9S175"/>
<accession>A0A0F9S175</accession>
<reference evidence="2" key="1">
    <citation type="journal article" date="2015" name="Nature">
        <title>Complex archaea that bridge the gap between prokaryotes and eukaryotes.</title>
        <authorList>
            <person name="Spang A."/>
            <person name="Saw J.H."/>
            <person name="Jorgensen S.L."/>
            <person name="Zaremba-Niedzwiedzka K."/>
            <person name="Martijn J."/>
            <person name="Lind A.E."/>
            <person name="van Eijk R."/>
            <person name="Schleper C."/>
            <person name="Guy L."/>
            <person name="Ettema T.J."/>
        </authorList>
    </citation>
    <scope>NUCLEOTIDE SEQUENCE</scope>
</reference>
<keyword evidence="1" id="KW-0472">Membrane</keyword>
<name>A0A0F9S175_9ZZZZ</name>
<keyword evidence="1" id="KW-1133">Transmembrane helix</keyword>
<evidence type="ECO:0000313" key="2">
    <source>
        <dbReference type="EMBL" id="KKN56012.1"/>
    </source>
</evidence>
<gene>
    <name evidence="2" type="ORF">LCGC14_0576510</name>
</gene>